<accession>A0A6G5QES2</accession>
<evidence type="ECO:0000256" key="1">
    <source>
        <dbReference type="SAM" id="SignalP"/>
    </source>
</evidence>
<evidence type="ECO:0000313" key="2">
    <source>
        <dbReference type="EMBL" id="QCD44180.1"/>
    </source>
</evidence>
<dbReference type="Proteomes" id="UP000503264">
    <property type="component" value="Chromosome"/>
</dbReference>
<sequence length="187" mass="20989">MKNFLLAIFVAISFSACARGIPSISASTSEPMFVTPKSGENSVFVMFKNSAGISENNTTTYVVNEFVKNGFVLADDIKNADFVVLGDVIGFQRVEVRDYDAFMNFGFGRRYSSIGFGFPLFRDYNESYTNSYYYQMSTSVQIQTKNGDTKSTNISLKSGGHTYSPSYILPYFNERLAKQVVGFFYKI</sequence>
<keyword evidence="3" id="KW-1185">Reference proteome</keyword>
<reference evidence="2 3" key="1">
    <citation type="submission" date="2016-07" db="EMBL/GenBank/DDBJ databases">
        <title>Comparative genomics of the Campylobacter concisus group.</title>
        <authorList>
            <person name="Miller W.G."/>
            <person name="Yee E."/>
            <person name="Chapman M.H."/>
            <person name="Huynh S."/>
            <person name="Bono J.L."/>
            <person name="On S.L.W."/>
            <person name="StLeger J."/>
            <person name="Foster G."/>
            <person name="Parker C.T."/>
        </authorList>
    </citation>
    <scope>NUCLEOTIDE SEQUENCE [LARGE SCALE GENOMIC DNA]</scope>
    <source>
        <strain evidence="2 3">CCUG 21559</strain>
    </source>
</reference>
<name>A0A6G5QES2_9BACT</name>
<keyword evidence="1" id="KW-0732">Signal</keyword>
<dbReference type="EMBL" id="CP012542">
    <property type="protein sequence ID" value="QCD44180.1"/>
    <property type="molecule type" value="Genomic_DNA"/>
</dbReference>
<evidence type="ECO:0000313" key="3">
    <source>
        <dbReference type="Proteomes" id="UP000503264"/>
    </source>
</evidence>
<dbReference type="PROSITE" id="PS51257">
    <property type="entry name" value="PROKAR_LIPOPROTEIN"/>
    <property type="match status" value="1"/>
</dbReference>
<proteinExistence type="predicted"/>
<organism evidence="2 3">
    <name type="scientific">Campylobacter mucosalis CCUG 21559</name>
    <dbReference type="NCBI Taxonomy" id="1032067"/>
    <lineage>
        <taxon>Bacteria</taxon>
        <taxon>Pseudomonadati</taxon>
        <taxon>Campylobacterota</taxon>
        <taxon>Epsilonproteobacteria</taxon>
        <taxon>Campylobacterales</taxon>
        <taxon>Campylobacteraceae</taxon>
        <taxon>Campylobacter</taxon>
    </lineage>
</organism>
<feature type="signal peptide" evidence="1">
    <location>
        <begin position="1"/>
        <end position="18"/>
    </location>
</feature>
<gene>
    <name evidence="2" type="ORF">CMUC_0367</name>
</gene>
<protein>
    <submittedName>
        <fullName evidence="2">Putative TraT complement resistance protein</fullName>
    </submittedName>
</protein>
<dbReference type="AlphaFoldDB" id="A0A6G5QES2"/>
<dbReference type="RefSeq" id="WP_171993413.1">
    <property type="nucleotide sequence ID" value="NZ_CP012542.1"/>
</dbReference>
<feature type="chain" id="PRO_5026182258" evidence="1">
    <location>
        <begin position="19"/>
        <end position="187"/>
    </location>
</feature>